<keyword evidence="5" id="KW-1185">Reference proteome</keyword>
<feature type="region of interest" description="Disordered" evidence="1">
    <location>
        <begin position="1"/>
        <end position="80"/>
    </location>
</feature>
<feature type="transmembrane region" description="Helical" evidence="2">
    <location>
        <begin position="376"/>
        <end position="393"/>
    </location>
</feature>
<comment type="caution">
    <text evidence="4">The sequence shown here is derived from an EMBL/GenBank/DDBJ whole genome shotgun (WGS) entry which is preliminary data.</text>
</comment>
<feature type="compositionally biased region" description="Low complexity" evidence="1">
    <location>
        <begin position="1"/>
        <end position="11"/>
    </location>
</feature>
<feature type="compositionally biased region" description="Low complexity" evidence="1">
    <location>
        <begin position="101"/>
        <end position="114"/>
    </location>
</feature>
<dbReference type="Pfam" id="PF20237">
    <property type="entry name" value="DUF6594"/>
    <property type="match status" value="1"/>
</dbReference>
<evidence type="ECO:0000256" key="1">
    <source>
        <dbReference type="SAM" id="MobiDB-lite"/>
    </source>
</evidence>
<evidence type="ECO:0000256" key="2">
    <source>
        <dbReference type="SAM" id="Phobius"/>
    </source>
</evidence>
<accession>A0A9W8Z1Y9</accession>
<dbReference type="InterPro" id="IPR046529">
    <property type="entry name" value="DUF6594"/>
</dbReference>
<sequence length="400" mass="44485">MSVGSVTSSSSSDRKSDAESRYQAYVEKATESNNDQGQNGERNGIETHDFAPVSRVERPKRSGSWDRNQNPIQAPLANPDLGKFQAVTPSQVHHANSARLSVRSGSRGTSPSRSQTVVFETDPGTPNPFLEGRPLKEWVLQHHQTNVVKELDGERLENPILDLIVRWILPAGVARLFLSSKLLDQKWSKSGRLFRISFAELQRLHMRKLQVQVIKHAVHISKFGTEPRGWEEDLATYIQAAKDHDYMLDYSKKPRDVFVATGEREVDRLVTASIIDAEPHHLLDLDKEKAPAKESWEPEGKMRPIPDTRPNILRRTGIQDFAHRIVLAIIGGALLVGPMWLMVLHNSLYTGLVTTTVCVGIFGLFTSLALDKPLDVLSSTAAYAAVLVVFVGFQNSGNSS</sequence>
<dbReference type="AlphaFoldDB" id="A0A9W8Z1Y9"/>
<dbReference type="EMBL" id="JAPEVB010000001">
    <property type="protein sequence ID" value="KAJ4397391.1"/>
    <property type="molecule type" value="Genomic_DNA"/>
</dbReference>
<keyword evidence="2" id="KW-0812">Transmembrane</keyword>
<evidence type="ECO:0000313" key="4">
    <source>
        <dbReference type="EMBL" id="KAJ4397391.1"/>
    </source>
</evidence>
<feature type="region of interest" description="Disordered" evidence="1">
    <location>
        <begin position="92"/>
        <end position="126"/>
    </location>
</feature>
<protein>
    <recommendedName>
        <fullName evidence="3">DUF6594 domain-containing protein</fullName>
    </recommendedName>
</protein>
<reference evidence="4" key="1">
    <citation type="submission" date="2022-10" db="EMBL/GenBank/DDBJ databases">
        <title>Tapping the CABI collections for fungal endophytes: first genome assemblies for Collariella, Neodidymelliopsis, Ascochyta clinopodiicola, Didymella pomorum, Didymosphaeria variabile, Neocosmospora piperis and Neocucurbitaria cava.</title>
        <authorList>
            <person name="Hill R."/>
        </authorList>
    </citation>
    <scope>NUCLEOTIDE SEQUENCE</scope>
    <source>
        <strain evidence="4">IMI 355082</strain>
    </source>
</reference>
<proteinExistence type="predicted"/>
<dbReference type="OrthoDB" id="3546297at2759"/>
<feature type="compositionally biased region" description="Polar residues" evidence="1">
    <location>
        <begin position="31"/>
        <end position="41"/>
    </location>
</feature>
<feature type="transmembrane region" description="Helical" evidence="2">
    <location>
        <begin position="321"/>
        <end position="341"/>
    </location>
</feature>
<organism evidence="4 5">
    <name type="scientific">Gnomoniopsis smithogilvyi</name>
    <dbReference type="NCBI Taxonomy" id="1191159"/>
    <lineage>
        <taxon>Eukaryota</taxon>
        <taxon>Fungi</taxon>
        <taxon>Dikarya</taxon>
        <taxon>Ascomycota</taxon>
        <taxon>Pezizomycotina</taxon>
        <taxon>Sordariomycetes</taxon>
        <taxon>Sordariomycetidae</taxon>
        <taxon>Diaporthales</taxon>
        <taxon>Gnomoniaceae</taxon>
        <taxon>Gnomoniopsis</taxon>
    </lineage>
</organism>
<name>A0A9W8Z1Y9_9PEZI</name>
<feature type="compositionally biased region" description="Basic and acidic residues" evidence="1">
    <location>
        <begin position="43"/>
        <end position="64"/>
    </location>
</feature>
<keyword evidence="2" id="KW-1133">Transmembrane helix</keyword>
<feature type="transmembrane region" description="Helical" evidence="2">
    <location>
        <begin position="348"/>
        <end position="370"/>
    </location>
</feature>
<evidence type="ECO:0000313" key="5">
    <source>
        <dbReference type="Proteomes" id="UP001140453"/>
    </source>
</evidence>
<evidence type="ECO:0000259" key="3">
    <source>
        <dbReference type="Pfam" id="PF20237"/>
    </source>
</evidence>
<feature type="domain" description="DUF6594" evidence="3">
    <location>
        <begin position="234"/>
        <end position="388"/>
    </location>
</feature>
<keyword evidence="2" id="KW-0472">Membrane</keyword>
<gene>
    <name evidence="4" type="ORF">N0V93_001617</name>
</gene>
<dbReference type="Proteomes" id="UP001140453">
    <property type="component" value="Unassembled WGS sequence"/>
</dbReference>